<dbReference type="RefSeq" id="WP_091281352.1">
    <property type="nucleotide sequence ID" value="NZ_FAOZ01000018.1"/>
</dbReference>
<dbReference type="Proteomes" id="UP000198802">
    <property type="component" value="Unassembled WGS sequence"/>
</dbReference>
<reference evidence="3" key="1">
    <citation type="submission" date="2015-11" db="EMBL/GenBank/DDBJ databases">
        <authorList>
            <person name="Varghese N."/>
        </authorList>
    </citation>
    <scope>NUCLEOTIDE SEQUENCE [LARGE SCALE GENOMIC DNA]</scope>
    <source>
        <strain evidence="3">DSM 45899</strain>
    </source>
</reference>
<feature type="transmembrane region" description="Helical" evidence="1">
    <location>
        <begin position="12"/>
        <end position="31"/>
    </location>
</feature>
<protein>
    <submittedName>
        <fullName evidence="2">Uncharacterized protein</fullName>
    </submittedName>
</protein>
<gene>
    <name evidence="2" type="ORF">Ga0074812_118138</name>
</gene>
<dbReference type="EMBL" id="FAOZ01000018">
    <property type="protein sequence ID" value="CUU58366.1"/>
    <property type="molecule type" value="Genomic_DNA"/>
</dbReference>
<feature type="transmembrane region" description="Helical" evidence="1">
    <location>
        <begin position="37"/>
        <end position="56"/>
    </location>
</feature>
<accession>A0A0S4QTE6</accession>
<proteinExistence type="predicted"/>
<organism evidence="2 3">
    <name type="scientific">Parafrankia irregularis</name>
    <dbReference type="NCBI Taxonomy" id="795642"/>
    <lineage>
        <taxon>Bacteria</taxon>
        <taxon>Bacillati</taxon>
        <taxon>Actinomycetota</taxon>
        <taxon>Actinomycetes</taxon>
        <taxon>Frankiales</taxon>
        <taxon>Frankiaceae</taxon>
        <taxon>Parafrankia</taxon>
    </lineage>
</organism>
<keyword evidence="1" id="KW-0812">Transmembrane</keyword>
<keyword evidence="1" id="KW-0472">Membrane</keyword>
<keyword evidence="3" id="KW-1185">Reference proteome</keyword>
<evidence type="ECO:0000313" key="3">
    <source>
        <dbReference type="Proteomes" id="UP000198802"/>
    </source>
</evidence>
<dbReference type="AlphaFoldDB" id="A0A0S4QTE6"/>
<keyword evidence="1" id="KW-1133">Transmembrane helix</keyword>
<evidence type="ECO:0000256" key="1">
    <source>
        <dbReference type="SAM" id="Phobius"/>
    </source>
</evidence>
<sequence length="82" mass="8455">MTVHTSPTQQRPVLVWALTAVVVVGVVLALVGMILNAWVLLGLAAGVAALAALALLPAGVMSHVTTTQSATDTQSVTDRRPR</sequence>
<name>A0A0S4QTE6_9ACTN</name>
<evidence type="ECO:0000313" key="2">
    <source>
        <dbReference type="EMBL" id="CUU58366.1"/>
    </source>
</evidence>